<dbReference type="STRING" id="1192034.CAP_1713"/>
<dbReference type="AlphaFoldDB" id="A0A017TBD7"/>
<evidence type="ECO:0000313" key="4">
    <source>
        <dbReference type="Proteomes" id="UP000019678"/>
    </source>
</evidence>
<evidence type="ECO:0000256" key="1">
    <source>
        <dbReference type="SAM" id="MobiDB-lite"/>
    </source>
</evidence>
<proteinExistence type="predicted"/>
<feature type="compositionally biased region" description="Basic and acidic residues" evidence="1">
    <location>
        <begin position="302"/>
        <end position="347"/>
    </location>
</feature>
<keyword evidence="2" id="KW-0812">Transmembrane</keyword>
<dbReference type="RefSeq" id="WP_044239563.1">
    <property type="nucleotide sequence ID" value="NZ_ASRX01000015.1"/>
</dbReference>
<sequence>MTQNPKPACAHRSLSDLHHDRRGAVIVMALFMSIFLVGCLWYLIGIGDAAVYRARVDAGADAVAYTAAVFHARGMNMIAMLNLIIAASVALIVVAKTLNYIIGIVYYAASWMCTSTAPELPPGTCDVAKDAGDRYHRLVQILEKLEGEEGDKLLASLSKAQREIAELTPWVASTESTAVATGYKPMTSGLAVSPSMMPTMPRLGLPVMDEPYPTTCSRGGVIGPEMVKQLIPVAYQPILEEAGQNVDAIIASFPTEYCGDTHYTGESMQLFNEKDICDDRQKKADEQKKNQNGGGNNGGGNEFDRDKCVEEEGLTEEEKKKKKDEKDIKDVKPEETMDKDPEPELKSAKQMIPQAVNGADYFQVYSMVQADTAMLHKTDKGVLIAAGSRQETLEAAEFEGWGYSQAEFYYDQSDDGMGKDRCWAQGSAGSGCNLTWDTYKDNVLWNLRWRARLRLVRMPAPGENGQNVDVDVLGANFPSSNGASVESSDYVPSETLENFQDPISNGIFEKVVRWKKRVIDMDFDKDD</sequence>
<evidence type="ECO:0000313" key="3">
    <source>
        <dbReference type="EMBL" id="EYF06583.1"/>
    </source>
</evidence>
<organism evidence="3 4">
    <name type="scientific">Chondromyces apiculatus DSM 436</name>
    <dbReference type="NCBI Taxonomy" id="1192034"/>
    <lineage>
        <taxon>Bacteria</taxon>
        <taxon>Pseudomonadati</taxon>
        <taxon>Myxococcota</taxon>
        <taxon>Polyangia</taxon>
        <taxon>Polyangiales</taxon>
        <taxon>Polyangiaceae</taxon>
        <taxon>Chondromyces</taxon>
    </lineage>
</organism>
<name>A0A017TBD7_9BACT</name>
<protein>
    <submittedName>
        <fullName evidence="3">Uncharacterized protein</fullName>
    </submittedName>
</protein>
<accession>A0A017TBD7</accession>
<keyword evidence="2" id="KW-1133">Transmembrane helix</keyword>
<dbReference type="EMBL" id="ASRX01000015">
    <property type="protein sequence ID" value="EYF06583.1"/>
    <property type="molecule type" value="Genomic_DNA"/>
</dbReference>
<feature type="transmembrane region" description="Helical" evidence="2">
    <location>
        <begin position="83"/>
        <end position="109"/>
    </location>
</feature>
<comment type="caution">
    <text evidence="3">The sequence shown here is derived from an EMBL/GenBank/DDBJ whole genome shotgun (WGS) entry which is preliminary data.</text>
</comment>
<keyword evidence="4" id="KW-1185">Reference proteome</keyword>
<feature type="region of interest" description="Disordered" evidence="1">
    <location>
        <begin position="281"/>
        <end position="348"/>
    </location>
</feature>
<gene>
    <name evidence="3" type="ORF">CAP_1713</name>
</gene>
<dbReference type="eggNOG" id="ENOG502ZJRB">
    <property type="taxonomic scope" value="Bacteria"/>
</dbReference>
<reference evidence="3 4" key="1">
    <citation type="submission" date="2013-05" db="EMBL/GenBank/DDBJ databases">
        <title>Genome assembly of Chondromyces apiculatus DSM 436.</title>
        <authorList>
            <person name="Sharma G."/>
            <person name="Khatri I."/>
            <person name="Kaur C."/>
            <person name="Mayilraj S."/>
            <person name="Subramanian S."/>
        </authorList>
    </citation>
    <scope>NUCLEOTIDE SEQUENCE [LARGE SCALE GENOMIC DNA]</scope>
    <source>
        <strain evidence="3 4">DSM 436</strain>
    </source>
</reference>
<evidence type="ECO:0000256" key="2">
    <source>
        <dbReference type="SAM" id="Phobius"/>
    </source>
</evidence>
<keyword evidence="2" id="KW-0472">Membrane</keyword>
<dbReference type="Proteomes" id="UP000019678">
    <property type="component" value="Unassembled WGS sequence"/>
</dbReference>
<feature type="compositionally biased region" description="Gly residues" evidence="1">
    <location>
        <begin position="292"/>
        <end position="301"/>
    </location>
</feature>
<feature type="transmembrane region" description="Helical" evidence="2">
    <location>
        <begin position="23"/>
        <end position="44"/>
    </location>
</feature>